<dbReference type="GO" id="GO:0009986">
    <property type="term" value="C:cell surface"/>
    <property type="evidence" value="ECO:0007669"/>
    <property type="project" value="UniProtKB-SubCell"/>
</dbReference>
<comment type="similarity">
    <text evidence="9 10">Belongs to the ComGC family.</text>
</comment>
<keyword evidence="6 10" id="KW-1133">Transmembrane helix</keyword>
<feature type="modified residue" description="N-methylphenylalanine" evidence="11">
    <location>
        <position position="8"/>
    </location>
</feature>
<keyword evidence="7 10" id="KW-0472">Membrane</keyword>
<dbReference type="RefSeq" id="WP_188383629.1">
    <property type="nucleotide sequence ID" value="NZ_BMEY01000004.1"/>
</dbReference>
<comment type="subcellular location">
    <subcellularLocation>
        <location evidence="1">Cell membrane</location>
        <topology evidence="1">Single-pass membrane protein</topology>
    </subcellularLocation>
    <subcellularLocation>
        <location evidence="2">Cell surface</location>
    </subcellularLocation>
</comment>
<keyword evidence="3 10" id="KW-1003">Cell membrane</keyword>
<proteinExistence type="inferred from homology"/>
<organism evidence="12 13">
    <name type="scientific">Ornithinibacillus halotolerans</name>
    <dbReference type="NCBI Taxonomy" id="1274357"/>
    <lineage>
        <taxon>Bacteria</taxon>
        <taxon>Bacillati</taxon>
        <taxon>Bacillota</taxon>
        <taxon>Bacilli</taxon>
        <taxon>Bacillales</taxon>
        <taxon>Bacillaceae</taxon>
        <taxon>Ornithinibacillus</taxon>
    </lineage>
</organism>
<evidence type="ECO:0000256" key="6">
    <source>
        <dbReference type="ARBA" id="ARBA00022989"/>
    </source>
</evidence>
<reference evidence="12" key="2">
    <citation type="submission" date="2020-09" db="EMBL/GenBank/DDBJ databases">
        <authorList>
            <person name="Sun Q."/>
            <person name="Zhou Y."/>
        </authorList>
    </citation>
    <scope>NUCLEOTIDE SEQUENCE</scope>
    <source>
        <strain evidence="12">CGMCC 1.12408</strain>
    </source>
</reference>
<evidence type="ECO:0000256" key="1">
    <source>
        <dbReference type="ARBA" id="ARBA00004162"/>
    </source>
</evidence>
<name>A0A916RVG7_9BACI</name>
<comment type="function">
    <text evidence="10">Required for transformation and DNA binding.</text>
</comment>
<evidence type="ECO:0000256" key="2">
    <source>
        <dbReference type="ARBA" id="ARBA00004241"/>
    </source>
</evidence>
<evidence type="ECO:0000313" key="13">
    <source>
        <dbReference type="Proteomes" id="UP000613512"/>
    </source>
</evidence>
<evidence type="ECO:0000256" key="11">
    <source>
        <dbReference type="PIRSR" id="PIRSR029928-50"/>
    </source>
</evidence>
<evidence type="ECO:0000256" key="7">
    <source>
        <dbReference type="ARBA" id="ARBA00023136"/>
    </source>
</evidence>
<keyword evidence="5 10" id="KW-0812">Transmembrane</keyword>
<evidence type="ECO:0000256" key="4">
    <source>
        <dbReference type="ARBA" id="ARBA00022481"/>
    </source>
</evidence>
<dbReference type="Proteomes" id="UP000613512">
    <property type="component" value="Unassembled WGS sequence"/>
</dbReference>
<comment type="caution">
    <text evidence="12">The sequence shown here is derived from an EMBL/GenBank/DDBJ whole genome shotgun (WGS) entry which is preliminary data.</text>
</comment>
<feature type="transmembrane region" description="Helical" evidence="10">
    <location>
        <begin position="7"/>
        <end position="28"/>
    </location>
</feature>
<evidence type="ECO:0000256" key="9">
    <source>
        <dbReference type="ARBA" id="ARBA00043982"/>
    </source>
</evidence>
<evidence type="ECO:0000313" key="12">
    <source>
        <dbReference type="EMBL" id="GGA68305.1"/>
    </source>
</evidence>
<dbReference type="SUPFAM" id="SSF54523">
    <property type="entry name" value="Pili subunits"/>
    <property type="match status" value="1"/>
</dbReference>
<feature type="propeptide" id="PRO_5039776882" evidence="11">
    <location>
        <begin position="1"/>
        <end position="7"/>
    </location>
</feature>
<dbReference type="GO" id="GO:0015628">
    <property type="term" value="P:protein secretion by the type II secretion system"/>
    <property type="evidence" value="ECO:0007669"/>
    <property type="project" value="InterPro"/>
</dbReference>
<dbReference type="Pfam" id="PF07963">
    <property type="entry name" value="N_methyl"/>
    <property type="match status" value="1"/>
</dbReference>
<comment type="subunit">
    <text evidence="10">Homodimer.</text>
</comment>
<evidence type="ECO:0000256" key="10">
    <source>
        <dbReference type="PIRNR" id="PIRNR029928"/>
    </source>
</evidence>
<reference evidence="12" key="1">
    <citation type="journal article" date="2014" name="Int. J. Syst. Evol. Microbiol.">
        <title>Complete genome sequence of Corynebacterium casei LMG S-19264T (=DSM 44701T), isolated from a smear-ripened cheese.</title>
        <authorList>
            <consortium name="US DOE Joint Genome Institute (JGI-PGF)"/>
            <person name="Walter F."/>
            <person name="Albersmeier A."/>
            <person name="Kalinowski J."/>
            <person name="Ruckert C."/>
        </authorList>
    </citation>
    <scope>NUCLEOTIDE SEQUENCE</scope>
    <source>
        <strain evidence="12">CGMCC 1.12408</strain>
    </source>
</reference>
<feature type="chain" id="PRO_5039776881" description="ComG operon protein 3" evidence="11">
    <location>
        <begin position="8"/>
        <end position="105"/>
    </location>
</feature>
<protein>
    <recommendedName>
        <fullName evidence="10">ComG operon protein 3</fullName>
    </recommendedName>
</protein>
<dbReference type="PROSITE" id="PS00409">
    <property type="entry name" value="PROKAR_NTER_METHYL"/>
    <property type="match status" value="1"/>
</dbReference>
<dbReference type="PRINTS" id="PR00813">
    <property type="entry name" value="BCTERIALGSPG"/>
</dbReference>
<keyword evidence="4 11" id="KW-0488">Methylation</keyword>
<dbReference type="GO" id="GO:0005886">
    <property type="term" value="C:plasma membrane"/>
    <property type="evidence" value="ECO:0007669"/>
    <property type="project" value="UniProtKB-SubCell"/>
</dbReference>
<evidence type="ECO:0000256" key="5">
    <source>
        <dbReference type="ARBA" id="ARBA00022692"/>
    </source>
</evidence>
<dbReference type="GO" id="GO:0015627">
    <property type="term" value="C:type II protein secretion system complex"/>
    <property type="evidence" value="ECO:0007669"/>
    <property type="project" value="InterPro"/>
</dbReference>
<keyword evidence="8 10" id="KW-0178">Competence</keyword>
<dbReference type="InterPro" id="IPR012902">
    <property type="entry name" value="N_methyl_site"/>
</dbReference>
<dbReference type="Gene3D" id="3.30.700.10">
    <property type="entry name" value="Glycoprotein, Type 4 Pilin"/>
    <property type="match status" value="1"/>
</dbReference>
<dbReference type="NCBIfam" id="TIGR02532">
    <property type="entry name" value="IV_pilin_GFxxxE"/>
    <property type="match status" value="1"/>
</dbReference>
<keyword evidence="13" id="KW-1185">Reference proteome</keyword>
<dbReference type="AlphaFoldDB" id="A0A916RVG7"/>
<dbReference type="InterPro" id="IPR016940">
    <property type="entry name" value="ComGC"/>
</dbReference>
<dbReference type="InterPro" id="IPR045584">
    <property type="entry name" value="Pilin-like"/>
</dbReference>
<evidence type="ECO:0000256" key="8">
    <source>
        <dbReference type="ARBA" id="ARBA00023287"/>
    </source>
</evidence>
<dbReference type="NCBIfam" id="NF040999">
    <property type="entry name" value="pilin_ComGC"/>
    <property type="match status" value="1"/>
</dbReference>
<sequence length="105" mass="11684">MFRNEKGFTLIEMLVVMMVISIILLLVIPNLGEKNKKVQEDGCDALVAVVQAQVDTYYLENGTYPENLEVLLDEKYLRSEDQLSCSGKPLSLENGIVTDNGSTTN</sequence>
<dbReference type="GO" id="GO:0030420">
    <property type="term" value="P:establishment of competence for transformation"/>
    <property type="evidence" value="ECO:0007669"/>
    <property type="project" value="UniProtKB-UniRule"/>
</dbReference>
<keyword evidence="10" id="KW-0813">Transport</keyword>
<dbReference type="PIRSF" id="PIRSF029928">
    <property type="entry name" value="Late_competence_ComGC"/>
    <property type="match status" value="1"/>
</dbReference>
<dbReference type="InterPro" id="IPR000983">
    <property type="entry name" value="Bac_GSPG_pilin"/>
</dbReference>
<evidence type="ECO:0000256" key="3">
    <source>
        <dbReference type="ARBA" id="ARBA00022475"/>
    </source>
</evidence>
<gene>
    <name evidence="12" type="ORF">GCM10008025_10350</name>
</gene>
<dbReference type="EMBL" id="BMEY01000004">
    <property type="protein sequence ID" value="GGA68305.1"/>
    <property type="molecule type" value="Genomic_DNA"/>
</dbReference>
<accession>A0A916RVG7</accession>